<organism evidence="2 3">
    <name type="scientific">Aureococcus anophagefferens</name>
    <name type="common">Harmful bloom alga</name>
    <dbReference type="NCBI Taxonomy" id="44056"/>
    <lineage>
        <taxon>Eukaryota</taxon>
        <taxon>Sar</taxon>
        <taxon>Stramenopiles</taxon>
        <taxon>Ochrophyta</taxon>
        <taxon>Pelagophyceae</taxon>
        <taxon>Pelagomonadales</taxon>
        <taxon>Pelagomonadaceae</taxon>
        <taxon>Aureococcus</taxon>
    </lineage>
</organism>
<dbReference type="GO" id="GO:0032259">
    <property type="term" value="P:methylation"/>
    <property type="evidence" value="ECO:0007669"/>
    <property type="project" value="UniProtKB-KW"/>
</dbReference>
<comment type="caution">
    <text evidence="2">The sequence shown here is derived from an EMBL/GenBank/DDBJ whole genome shotgun (WGS) entry which is preliminary data.</text>
</comment>
<gene>
    <name evidence="2" type="ORF">SO694_00048130</name>
</gene>
<keyword evidence="3" id="KW-1185">Reference proteome</keyword>
<evidence type="ECO:0000313" key="3">
    <source>
        <dbReference type="Proteomes" id="UP001363151"/>
    </source>
</evidence>
<dbReference type="InterPro" id="IPR029063">
    <property type="entry name" value="SAM-dependent_MTases_sf"/>
</dbReference>
<protein>
    <submittedName>
        <fullName evidence="2">Methyltransferase</fullName>
    </submittedName>
</protein>
<dbReference type="GO" id="GO:0008168">
    <property type="term" value="F:methyltransferase activity"/>
    <property type="evidence" value="ECO:0007669"/>
    <property type="project" value="UniProtKB-KW"/>
</dbReference>
<dbReference type="CDD" id="cd02440">
    <property type="entry name" value="AdoMet_MTases"/>
    <property type="match status" value="1"/>
</dbReference>
<dbReference type="Pfam" id="PF08241">
    <property type="entry name" value="Methyltransf_11"/>
    <property type="match status" value="1"/>
</dbReference>
<dbReference type="SUPFAM" id="SSF53335">
    <property type="entry name" value="S-adenosyl-L-methionine-dependent methyltransferases"/>
    <property type="match status" value="1"/>
</dbReference>
<dbReference type="PANTHER" id="PTHR45036">
    <property type="entry name" value="METHYLTRANSFERASE LIKE 7B"/>
    <property type="match status" value="1"/>
</dbReference>
<dbReference type="EMBL" id="JBBJCI010000079">
    <property type="protein sequence ID" value="KAK7249391.1"/>
    <property type="molecule type" value="Genomic_DNA"/>
</dbReference>
<sequence>MPSLSSQTKASLSKASLFRRTSSGLSPAIESSDSVDGKYVSSGKEKLDAICSDGRLVNEKAAEQAAREAAWIAATVANLERLKSEKDCAAQAAENVKGYVPPVGGLGAALARAEAARRIQAVDVVGLGEQSAAEQALASMEQERLATAAPAKAAADVDAETRRAVLGALGCGCVACAAAYASDRENPIDSLLAMGVEASRAKNERFARVMRGGMQDYEALDEVHTFKEELFANVRPGDAVVEIGIGGGPNLQYYGPHAKRVVAVEPNLAFDTFASDEAQATGTNLEVREGVAERLPFPDGSVDVVVGTMVLCSVTSVAASLAEVRRVLKPGGRYLFSEHTRAPDGWNLLATAQTVASPLQLALANGCHLRRDPLPDITARFGAAHVRARSFVLGNTGRGPPWPPHFLLAPHVVGVATKA</sequence>
<dbReference type="PANTHER" id="PTHR45036:SF1">
    <property type="entry name" value="METHYLTRANSFERASE LIKE 7A"/>
    <property type="match status" value="1"/>
</dbReference>
<name>A0ABR1G8A1_AURAN</name>
<dbReference type="InterPro" id="IPR052356">
    <property type="entry name" value="Thiol_S-MT"/>
</dbReference>
<evidence type="ECO:0000313" key="2">
    <source>
        <dbReference type="EMBL" id="KAK7249391.1"/>
    </source>
</evidence>
<evidence type="ECO:0000259" key="1">
    <source>
        <dbReference type="Pfam" id="PF08241"/>
    </source>
</evidence>
<reference evidence="2 3" key="1">
    <citation type="submission" date="2024-03" db="EMBL/GenBank/DDBJ databases">
        <title>Aureococcus anophagefferens CCMP1851 and Kratosvirus quantuckense: Draft genome of a second virus-susceptible host strain in the model system.</title>
        <authorList>
            <person name="Chase E."/>
            <person name="Truchon A.R."/>
            <person name="Schepens W."/>
            <person name="Wilhelm S.W."/>
        </authorList>
    </citation>
    <scope>NUCLEOTIDE SEQUENCE [LARGE SCALE GENOMIC DNA]</scope>
    <source>
        <strain evidence="2 3">CCMP1851</strain>
    </source>
</reference>
<dbReference type="Proteomes" id="UP001363151">
    <property type="component" value="Unassembled WGS sequence"/>
</dbReference>
<proteinExistence type="predicted"/>
<accession>A0ABR1G8A1</accession>
<feature type="domain" description="Methyltransferase type 11" evidence="1">
    <location>
        <begin position="241"/>
        <end position="336"/>
    </location>
</feature>
<dbReference type="InterPro" id="IPR013216">
    <property type="entry name" value="Methyltransf_11"/>
</dbReference>
<dbReference type="Gene3D" id="3.40.50.150">
    <property type="entry name" value="Vaccinia Virus protein VP39"/>
    <property type="match status" value="1"/>
</dbReference>
<keyword evidence="2" id="KW-0489">Methyltransferase</keyword>
<keyword evidence="2" id="KW-0808">Transferase</keyword>